<dbReference type="AlphaFoldDB" id="A0A164H391"/>
<gene>
    <name evidence="2" type="ORF">APZ42_004391</name>
</gene>
<dbReference type="Proteomes" id="UP000076858">
    <property type="component" value="Unassembled WGS sequence"/>
</dbReference>
<accession>A0A164H391</accession>
<evidence type="ECO:0000313" key="3">
    <source>
        <dbReference type="Proteomes" id="UP000076858"/>
    </source>
</evidence>
<protein>
    <recommendedName>
        <fullName evidence="1">TonB-dependent receptor plug domain-containing protein</fullName>
    </recommendedName>
</protein>
<proteinExistence type="predicted"/>
<dbReference type="EMBL" id="LRGB01013023">
    <property type="protein sequence ID" value="KZR99656.1"/>
    <property type="molecule type" value="Genomic_DNA"/>
</dbReference>
<feature type="non-terminal residue" evidence="2">
    <location>
        <position position="140"/>
    </location>
</feature>
<feature type="domain" description="TonB-dependent receptor plug" evidence="1">
    <location>
        <begin position="2"/>
        <end position="102"/>
    </location>
</feature>
<comment type="caution">
    <text evidence="2">The sequence shown here is derived from an EMBL/GenBank/DDBJ whole genome shotgun (WGS) entry which is preliminary data.</text>
</comment>
<dbReference type="PROSITE" id="PS52016">
    <property type="entry name" value="TONB_DEPENDENT_REC_3"/>
    <property type="match status" value="1"/>
</dbReference>
<evidence type="ECO:0000313" key="2">
    <source>
        <dbReference type="EMBL" id="KZR99656.1"/>
    </source>
</evidence>
<dbReference type="InterPro" id="IPR012910">
    <property type="entry name" value="Plug_dom"/>
</dbReference>
<dbReference type="Pfam" id="PF07715">
    <property type="entry name" value="Plug"/>
    <property type="match status" value="1"/>
</dbReference>
<dbReference type="InterPro" id="IPR037066">
    <property type="entry name" value="Plug_dom_sf"/>
</dbReference>
<dbReference type="Gene3D" id="2.170.130.10">
    <property type="entry name" value="TonB-dependent receptor, plug domain"/>
    <property type="match status" value="1"/>
</dbReference>
<name>A0A164H391_9CRUS</name>
<dbReference type="PANTHER" id="PTHR30069">
    <property type="entry name" value="TONB-DEPENDENT OUTER MEMBRANE RECEPTOR"/>
    <property type="match status" value="1"/>
</dbReference>
<dbReference type="GO" id="GO:0044718">
    <property type="term" value="P:siderophore transmembrane transport"/>
    <property type="evidence" value="ECO:0007669"/>
    <property type="project" value="TreeGrafter"/>
</dbReference>
<organism evidence="2 3">
    <name type="scientific">Daphnia magna</name>
    <dbReference type="NCBI Taxonomy" id="35525"/>
    <lineage>
        <taxon>Eukaryota</taxon>
        <taxon>Metazoa</taxon>
        <taxon>Ecdysozoa</taxon>
        <taxon>Arthropoda</taxon>
        <taxon>Crustacea</taxon>
        <taxon>Branchiopoda</taxon>
        <taxon>Diplostraca</taxon>
        <taxon>Cladocera</taxon>
        <taxon>Anomopoda</taxon>
        <taxon>Daphniidae</taxon>
        <taxon>Daphnia</taxon>
    </lineage>
</organism>
<dbReference type="InterPro" id="IPR039426">
    <property type="entry name" value="TonB-dep_rcpt-like"/>
</dbReference>
<dbReference type="PANTHER" id="PTHR30069:SF27">
    <property type="entry name" value="BLL4766 PROTEIN"/>
    <property type="match status" value="1"/>
</dbReference>
<keyword evidence="3" id="KW-1185">Reference proteome</keyword>
<feature type="non-terminal residue" evidence="2">
    <location>
        <position position="1"/>
    </location>
</feature>
<reference evidence="2 3" key="1">
    <citation type="submission" date="2016-03" db="EMBL/GenBank/DDBJ databases">
        <title>EvidentialGene: Evidence-directed Construction of Genes on Genomes.</title>
        <authorList>
            <person name="Gilbert D.G."/>
            <person name="Choi J.-H."/>
            <person name="Mockaitis K."/>
            <person name="Colbourne J."/>
            <person name="Pfrender M."/>
        </authorList>
    </citation>
    <scope>NUCLEOTIDE SEQUENCE [LARGE SCALE GENOMIC DNA]</scope>
    <source>
        <strain evidence="2 3">Xinb3</strain>
        <tissue evidence="2">Complete organism</tissue>
    </source>
</reference>
<dbReference type="SUPFAM" id="SSF56935">
    <property type="entry name" value="Porins"/>
    <property type="match status" value="1"/>
</dbReference>
<sequence length="140" mass="15154">IIDARTLRRIGARNIFDALRLVPGIVVANVIGSRSFAAHHTITDPFGARMQVFVDGHSLYTALTSNQSMVGLRDLAVEDVERIEVLRGSNSAAYGANAYLGVINIVTRHSSDTQGTQLSARLGSDNIQDLFVQRGWGDMG</sequence>
<dbReference type="GO" id="GO:0015344">
    <property type="term" value="F:siderophore uptake transmembrane transporter activity"/>
    <property type="evidence" value="ECO:0007669"/>
    <property type="project" value="TreeGrafter"/>
</dbReference>
<evidence type="ECO:0000259" key="1">
    <source>
        <dbReference type="Pfam" id="PF07715"/>
    </source>
</evidence>